<dbReference type="STRING" id="1123010.SAMN02745724_04894"/>
<feature type="chain" id="PRO_5011658287" description="Gll3595 protein" evidence="1">
    <location>
        <begin position="24"/>
        <end position="248"/>
    </location>
</feature>
<dbReference type="EMBL" id="FOLO01000070">
    <property type="protein sequence ID" value="SFD58229.1"/>
    <property type="molecule type" value="Genomic_DNA"/>
</dbReference>
<name>A0A1I1TI39_9GAMM</name>
<keyword evidence="3" id="KW-1185">Reference proteome</keyword>
<dbReference type="OrthoDB" id="572089at2"/>
<proteinExistence type="predicted"/>
<dbReference type="RefSeq" id="WP_091990999.1">
    <property type="nucleotide sequence ID" value="NZ_FOLO01000070.1"/>
</dbReference>
<feature type="signal peptide" evidence="1">
    <location>
        <begin position="1"/>
        <end position="23"/>
    </location>
</feature>
<accession>A0A1I1TI39</accession>
<evidence type="ECO:0000256" key="1">
    <source>
        <dbReference type="SAM" id="SignalP"/>
    </source>
</evidence>
<organism evidence="2 3">
    <name type="scientific">Pseudoalteromonas denitrificans DSM 6059</name>
    <dbReference type="NCBI Taxonomy" id="1123010"/>
    <lineage>
        <taxon>Bacteria</taxon>
        <taxon>Pseudomonadati</taxon>
        <taxon>Pseudomonadota</taxon>
        <taxon>Gammaproteobacteria</taxon>
        <taxon>Alteromonadales</taxon>
        <taxon>Pseudoalteromonadaceae</taxon>
        <taxon>Pseudoalteromonas</taxon>
    </lineage>
</organism>
<dbReference type="Proteomes" id="UP000198862">
    <property type="component" value="Unassembled WGS sequence"/>
</dbReference>
<evidence type="ECO:0008006" key="4">
    <source>
        <dbReference type="Google" id="ProtNLM"/>
    </source>
</evidence>
<dbReference type="AlphaFoldDB" id="A0A1I1TI39"/>
<keyword evidence="1" id="KW-0732">Signal</keyword>
<evidence type="ECO:0000313" key="3">
    <source>
        <dbReference type="Proteomes" id="UP000198862"/>
    </source>
</evidence>
<sequence length="248" mass="26638">MKPSKIFIATALSSVLMAANSYAHNKHQGHIQAAVSPNVAAEFDIVHAKVTTQGSHLIFQQLVKDKAGSKQPQKKGQLAGADVFSYVWPTSLNSSVVGFEADQGILALALTIHPDFDDTPLYDEDNDGDKTNDGIYWHSHWVVLVPDNACGEGALKVKDIVKGSSPKLPITWPNLPLFIDSPGFDFNLDGSEVLVKVPLSAVDFSDSFSFDGVTAGLKINQQLHAPLLCVKDVFDIASGDLSLPGKSQ</sequence>
<reference evidence="2 3" key="1">
    <citation type="submission" date="2016-10" db="EMBL/GenBank/DDBJ databases">
        <authorList>
            <person name="de Groot N.N."/>
        </authorList>
    </citation>
    <scope>NUCLEOTIDE SEQUENCE [LARGE SCALE GENOMIC DNA]</scope>
    <source>
        <strain evidence="2 3">DSM 6059</strain>
    </source>
</reference>
<protein>
    <recommendedName>
        <fullName evidence="4">Gll3595 protein</fullName>
    </recommendedName>
</protein>
<gene>
    <name evidence="2" type="ORF">SAMN02745724_04894</name>
</gene>
<evidence type="ECO:0000313" key="2">
    <source>
        <dbReference type="EMBL" id="SFD58229.1"/>
    </source>
</evidence>